<organism evidence="12 13">
    <name type="scientific">Microbacterium trichothecenolyticum</name>
    <name type="common">Aureobacterium trichothecenolyticum</name>
    <dbReference type="NCBI Taxonomy" id="69370"/>
    <lineage>
        <taxon>Bacteria</taxon>
        <taxon>Bacillati</taxon>
        <taxon>Actinomycetota</taxon>
        <taxon>Actinomycetes</taxon>
        <taxon>Micrococcales</taxon>
        <taxon>Microbacteriaceae</taxon>
        <taxon>Microbacterium</taxon>
    </lineage>
</organism>
<dbReference type="GO" id="GO:0006364">
    <property type="term" value="P:rRNA processing"/>
    <property type="evidence" value="ECO:0007669"/>
    <property type="project" value="UniProtKB-UniRule"/>
</dbReference>
<keyword evidence="13" id="KW-1185">Reference proteome</keyword>
<feature type="domain" description="DRBM" evidence="10">
    <location>
        <begin position="164"/>
        <end position="231"/>
    </location>
</feature>
<keyword evidence="9" id="KW-0479">Metal-binding</keyword>
<dbReference type="HAMAP" id="MF_00104">
    <property type="entry name" value="RNase_III"/>
    <property type="match status" value="1"/>
</dbReference>
<comment type="catalytic activity">
    <reaction evidence="1 9">
        <text>Endonucleolytic cleavage to 5'-phosphomonoester.</text>
        <dbReference type="EC" id="3.1.26.3"/>
    </reaction>
</comment>
<feature type="binding site" evidence="9">
    <location>
        <position position="123"/>
    </location>
    <ligand>
        <name>Mg(2+)</name>
        <dbReference type="ChEBI" id="CHEBI:18420"/>
    </ligand>
</feature>
<dbReference type="GO" id="GO:0004525">
    <property type="term" value="F:ribonuclease III activity"/>
    <property type="evidence" value="ECO:0007669"/>
    <property type="project" value="UniProtKB-UniRule"/>
</dbReference>
<evidence type="ECO:0000256" key="2">
    <source>
        <dbReference type="ARBA" id="ARBA00010183"/>
    </source>
</evidence>
<dbReference type="Pfam" id="PF14622">
    <property type="entry name" value="Ribonucleas_3_3"/>
    <property type="match status" value="1"/>
</dbReference>
<evidence type="ECO:0000259" key="10">
    <source>
        <dbReference type="PROSITE" id="PS50137"/>
    </source>
</evidence>
<evidence type="ECO:0000256" key="5">
    <source>
        <dbReference type="ARBA" id="ARBA00022722"/>
    </source>
</evidence>
<comment type="caution">
    <text evidence="12">The sequence shown here is derived from an EMBL/GenBank/DDBJ whole genome shotgun (WGS) entry which is preliminary data.</text>
</comment>
<dbReference type="EMBL" id="JYJA01000031">
    <property type="protein sequence ID" value="KJL43405.1"/>
    <property type="molecule type" value="Genomic_DNA"/>
</dbReference>
<dbReference type="SMART" id="SM00358">
    <property type="entry name" value="DSRM"/>
    <property type="match status" value="1"/>
</dbReference>
<dbReference type="PROSITE" id="PS00517">
    <property type="entry name" value="RNASE_3_1"/>
    <property type="match status" value="1"/>
</dbReference>
<dbReference type="SUPFAM" id="SSF54768">
    <property type="entry name" value="dsRNA-binding domain-like"/>
    <property type="match status" value="1"/>
</dbReference>
<dbReference type="AlphaFoldDB" id="A0A0M2HGG6"/>
<dbReference type="InterPro" id="IPR036389">
    <property type="entry name" value="RNase_III_sf"/>
</dbReference>
<protein>
    <recommendedName>
        <fullName evidence="9">Ribonuclease 3</fullName>
        <ecNumber evidence="9">3.1.26.3</ecNumber>
    </recommendedName>
    <alternativeName>
        <fullName evidence="9">Ribonuclease III</fullName>
        <shortName evidence="9">RNase III</shortName>
    </alternativeName>
</protein>
<evidence type="ECO:0000256" key="6">
    <source>
        <dbReference type="ARBA" id="ARBA00022759"/>
    </source>
</evidence>
<feature type="binding site" evidence="9">
    <location>
        <position position="126"/>
    </location>
    <ligand>
        <name>Mg(2+)</name>
        <dbReference type="ChEBI" id="CHEBI:18420"/>
    </ligand>
</feature>
<dbReference type="PANTHER" id="PTHR11207">
    <property type="entry name" value="RIBONUCLEASE III"/>
    <property type="match status" value="1"/>
</dbReference>
<dbReference type="EC" id="3.1.26.3" evidence="9"/>
<keyword evidence="9" id="KW-0699">rRNA-binding</keyword>
<feature type="domain" description="RNase III" evidence="11">
    <location>
        <begin position="11"/>
        <end position="137"/>
    </location>
</feature>
<accession>A0A0M2HGG6</accession>
<comment type="cofactor">
    <cofactor evidence="9">
        <name>Mg(2+)</name>
        <dbReference type="ChEBI" id="CHEBI:18420"/>
    </cofactor>
</comment>
<sequence length="233" mass="24546">MTDVAAERNTLSDLTQKLGVDIDPELLSLALTHRSWAYENGQVPHNERLEFLGDSVLGLAVTVRLFTGHPELEEGALAKRRASVVSTVALAEIARGIGLGAHLKLGRGEILTGGRDKDSILADTMEAIFGATYLSNGSDAATGLVLRLVEPLLADPERYGAAMDPKTALQELAAHAGLLPPAYEVTSTGPDHDRRFTATVTVGELSAEGAGTSKKHAEMAAALTAWRALSGRA</sequence>
<keyword evidence="9" id="KW-0819">tRNA processing</keyword>
<dbReference type="SUPFAM" id="SSF69065">
    <property type="entry name" value="RNase III domain-like"/>
    <property type="match status" value="1"/>
</dbReference>
<comment type="similarity">
    <text evidence="2">Belongs to the ribonuclease III family.</text>
</comment>
<keyword evidence="9" id="KW-0460">Magnesium</keyword>
<dbReference type="InterPro" id="IPR000999">
    <property type="entry name" value="RNase_III_dom"/>
</dbReference>
<feature type="binding site" evidence="9">
    <location>
        <position position="50"/>
    </location>
    <ligand>
        <name>Mg(2+)</name>
        <dbReference type="ChEBI" id="CHEBI:18420"/>
    </ligand>
</feature>
<comment type="subcellular location">
    <subcellularLocation>
        <location evidence="9">Cytoplasm</location>
    </subcellularLocation>
</comment>
<evidence type="ECO:0000256" key="7">
    <source>
        <dbReference type="ARBA" id="ARBA00022801"/>
    </source>
</evidence>
<dbReference type="InterPro" id="IPR014720">
    <property type="entry name" value="dsRBD_dom"/>
</dbReference>
<dbReference type="FunFam" id="1.10.1520.10:FF:000001">
    <property type="entry name" value="Ribonuclease 3"/>
    <property type="match status" value="1"/>
</dbReference>
<dbReference type="GO" id="GO:0046872">
    <property type="term" value="F:metal ion binding"/>
    <property type="evidence" value="ECO:0007669"/>
    <property type="project" value="UniProtKB-KW"/>
</dbReference>
<evidence type="ECO:0000256" key="1">
    <source>
        <dbReference type="ARBA" id="ARBA00000109"/>
    </source>
</evidence>
<dbReference type="InterPro" id="IPR011907">
    <property type="entry name" value="RNase_III"/>
</dbReference>
<keyword evidence="5 9" id="KW-0540">Nuclease</keyword>
<keyword evidence="9" id="KW-0963">Cytoplasm</keyword>
<dbReference type="GO" id="GO:0008033">
    <property type="term" value="P:tRNA processing"/>
    <property type="evidence" value="ECO:0007669"/>
    <property type="project" value="UniProtKB-KW"/>
</dbReference>
<gene>
    <name evidence="9 12" type="primary">rnc</name>
    <name evidence="12" type="ORF">RS82_01457</name>
</gene>
<dbReference type="GO" id="GO:0005737">
    <property type="term" value="C:cytoplasm"/>
    <property type="evidence" value="ECO:0007669"/>
    <property type="project" value="UniProtKB-SubCell"/>
</dbReference>
<dbReference type="PANTHER" id="PTHR11207:SF0">
    <property type="entry name" value="RIBONUCLEASE 3"/>
    <property type="match status" value="1"/>
</dbReference>
<dbReference type="Pfam" id="PF00035">
    <property type="entry name" value="dsrm"/>
    <property type="match status" value="1"/>
</dbReference>
<dbReference type="Proteomes" id="UP000034098">
    <property type="component" value="Unassembled WGS sequence"/>
</dbReference>
<dbReference type="RefSeq" id="WP_045297912.1">
    <property type="nucleotide sequence ID" value="NZ_JYJA01000031.1"/>
</dbReference>
<dbReference type="CDD" id="cd10845">
    <property type="entry name" value="DSRM_RNAse_III_family"/>
    <property type="match status" value="1"/>
</dbReference>
<dbReference type="GO" id="GO:0019843">
    <property type="term" value="F:rRNA binding"/>
    <property type="evidence" value="ECO:0007669"/>
    <property type="project" value="UniProtKB-KW"/>
</dbReference>
<proteinExistence type="inferred from homology"/>
<evidence type="ECO:0000259" key="11">
    <source>
        <dbReference type="PROSITE" id="PS50142"/>
    </source>
</evidence>
<dbReference type="Gene3D" id="1.10.1520.10">
    <property type="entry name" value="Ribonuclease III domain"/>
    <property type="match status" value="1"/>
</dbReference>
<dbReference type="GO" id="GO:0003725">
    <property type="term" value="F:double-stranded RNA binding"/>
    <property type="evidence" value="ECO:0007669"/>
    <property type="project" value="TreeGrafter"/>
</dbReference>
<comment type="function">
    <text evidence="9">Digests double-stranded RNA. Involved in the processing of primary rRNA transcript to yield the immediate precursors to the large and small rRNAs (23S and 16S). Processes some mRNAs, and tRNAs when they are encoded in the rRNA operon. Processes pre-crRNA and tracrRNA of type II CRISPR loci if present in the organism.</text>
</comment>
<dbReference type="Gene3D" id="3.30.160.20">
    <property type="match status" value="1"/>
</dbReference>
<dbReference type="NCBIfam" id="TIGR02191">
    <property type="entry name" value="RNaseIII"/>
    <property type="match status" value="1"/>
</dbReference>
<keyword evidence="6 9" id="KW-0255">Endonuclease</keyword>
<dbReference type="GO" id="GO:0010468">
    <property type="term" value="P:regulation of gene expression"/>
    <property type="evidence" value="ECO:0007669"/>
    <property type="project" value="TreeGrafter"/>
</dbReference>
<dbReference type="PROSITE" id="PS50142">
    <property type="entry name" value="RNASE_3_2"/>
    <property type="match status" value="1"/>
</dbReference>
<name>A0A0M2HGG6_MICTR</name>
<keyword evidence="7 9" id="KW-0378">Hydrolase</keyword>
<evidence type="ECO:0000256" key="8">
    <source>
        <dbReference type="ARBA" id="ARBA00022884"/>
    </source>
</evidence>
<dbReference type="PROSITE" id="PS50137">
    <property type="entry name" value="DS_RBD"/>
    <property type="match status" value="1"/>
</dbReference>
<keyword evidence="3 9" id="KW-0698">rRNA processing</keyword>
<evidence type="ECO:0000256" key="3">
    <source>
        <dbReference type="ARBA" id="ARBA00022552"/>
    </source>
</evidence>
<keyword evidence="8 9" id="KW-0694">RNA-binding</keyword>
<feature type="active site" evidence="9">
    <location>
        <position position="126"/>
    </location>
</feature>
<dbReference type="CDD" id="cd00593">
    <property type="entry name" value="RIBOc"/>
    <property type="match status" value="1"/>
</dbReference>
<dbReference type="OrthoDB" id="9805026at2"/>
<comment type="subunit">
    <text evidence="9">Homodimer.</text>
</comment>
<evidence type="ECO:0000256" key="4">
    <source>
        <dbReference type="ARBA" id="ARBA00022664"/>
    </source>
</evidence>
<dbReference type="SMART" id="SM00535">
    <property type="entry name" value="RIBOc"/>
    <property type="match status" value="1"/>
</dbReference>
<feature type="active site" evidence="9">
    <location>
        <position position="54"/>
    </location>
</feature>
<dbReference type="PATRIC" id="fig|69370.6.peg.1495"/>
<dbReference type="GO" id="GO:0006397">
    <property type="term" value="P:mRNA processing"/>
    <property type="evidence" value="ECO:0007669"/>
    <property type="project" value="UniProtKB-UniRule"/>
</dbReference>
<keyword evidence="4 9" id="KW-0507">mRNA processing</keyword>
<reference evidence="12 13" key="1">
    <citation type="submission" date="2015-02" db="EMBL/GenBank/DDBJ databases">
        <title>Draft genome sequences of ten Microbacterium spp. with emphasis on heavy metal contaminated environments.</title>
        <authorList>
            <person name="Corretto E."/>
        </authorList>
    </citation>
    <scope>NUCLEOTIDE SEQUENCE [LARGE SCALE GENOMIC DNA]</scope>
    <source>
        <strain evidence="12 13">DSM 8608</strain>
    </source>
</reference>
<evidence type="ECO:0000256" key="9">
    <source>
        <dbReference type="HAMAP-Rule" id="MF_00104"/>
    </source>
</evidence>
<evidence type="ECO:0000313" key="12">
    <source>
        <dbReference type="EMBL" id="KJL43405.1"/>
    </source>
</evidence>
<evidence type="ECO:0000313" key="13">
    <source>
        <dbReference type="Proteomes" id="UP000034098"/>
    </source>
</evidence>